<feature type="signal peptide" evidence="4">
    <location>
        <begin position="1"/>
        <end position="25"/>
    </location>
</feature>
<dbReference type="PIRSF" id="PIRSF002741">
    <property type="entry name" value="MppA"/>
    <property type="match status" value="1"/>
</dbReference>
<dbReference type="PANTHER" id="PTHR30290">
    <property type="entry name" value="PERIPLASMIC BINDING COMPONENT OF ABC TRANSPORTER"/>
    <property type="match status" value="1"/>
</dbReference>
<dbReference type="Gene3D" id="3.10.105.10">
    <property type="entry name" value="Dipeptide-binding Protein, Domain 3"/>
    <property type="match status" value="1"/>
</dbReference>
<dbReference type="Proteomes" id="UP000666240">
    <property type="component" value="Unassembled WGS sequence"/>
</dbReference>
<sequence>MILRTLLTGCLAVALLLPLPRLAAAAHAIAMQGEPALPPDFTHLPYTNPDAPKGGRVVYAWQGSFDSLNPFIVQGDAARGLFDVDFGNTVFETLMMRSRDEAFTLYPLLAQSVETDADRSYVTFTLNPDARFSDGKPVTVDDVIFSLELLRDKGRPIYQRWVGVIDRMERVGSHGLRLVFNEKADRESPLLLAQLPIFPKHATERDAFDRSTLKPMIGSGPYRIETVRPGEVVILKRNPDYWAKDLPTKRGFDNYDEIRMSYFRDSNAMFEAFKKGLIDVFLEDQTARWANGYNFPAVAAGNVVKDTFRKKTPADMLGFVMNTRRPVFQDRNVRAALAGLFDFEWVNRNLFNNAYERTTSYFDGSELASTGRPASDAEKALLAPYPDAVRPSILAGTWKPATSDGSGRDREFLRKGFEALKEAGYSMRDGKMVDANGHQLAFEMLLNGRSTEQIAIAWQRTLARLGIAVSIRAVDAAQYLQRQRTYDFDVMLMRYTSSLSPGVEQQFRWGSASAKVDGTFNFAGVSEPAIDALIDRMVNARSREEFVTIVRAYDRVLLSGAYLVPLYFQPEQWVARWDHIRHPERTPVYGHQLPTWWSEKATQ</sequence>
<keyword evidence="7" id="KW-1185">Reference proteome</keyword>
<feature type="chain" id="PRO_5035189525" evidence="4">
    <location>
        <begin position="26"/>
        <end position="603"/>
    </location>
</feature>
<dbReference type="InterPro" id="IPR030678">
    <property type="entry name" value="Peptide/Ni-bd"/>
</dbReference>
<dbReference type="AlphaFoldDB" id="A0A8J7RPS8"/>
<keyword evidence="3 4" id="KW-0732">Signal</keyword>
<dbReference type="CDD" id="cd08497">
    <property type="entry name" value="MbnE-like"/>
    <property type="match status" value="1"/>
</dbReference>
<organism evidence="6 7">
    <name type="scientific">Tianweitania sediminis</name>
    <dbReference type="NCBI Taxonomy" id="1502156"/>
    <lineage>
        <taxon>Bacteria</taxon>
        <taxon>Pseudomonadati</taxon>
        <taxon>Pseudomonadota</taxon>
        <taxon>Alphaproteobacteria</taxon>
        <taxon>Hyphomicrobiales</taxon>
        <taxon>Phyllobacteriaceae</taxon>
        <taxon>Tianweitania</taxon>
    </lineage>
</organism>
<dbReference type="GO" id="GO:0030288">
    <property type="term" value="C:outer membrane-bounded periplasmic space"/>
    <property type="evidence" value="ECO:0007669"/>
    <property type="project" value="TreeGrafter"/>
</dbReference>
<dbReference type="GO" id="GO:0043190">
    <property type="term" value="C:ATP-binding cassette (ABC) transporter complex"/>
    <property type="evidence" value="ECO:0007669"/>
    <property type="project" value="InterPro"/>
</dbReference>
<dbReference type="InterPro" id="IPR039424">
    <property type="entry name" value="SBP_5"/>
</dbReference>
<evidence type="ECO:0000256" key="3">
    <source>
        <dbReference type="ARBA" id="ARBA00022729"/>
    </source>
</evidence>
<protein>
    <submittedName>
        <fullName evidence="6">ABC transporter substrate-binding protein</fullName>
    </submittedName>
</protein>
<dbReference type="Pfam" id="PF00496">
    <property type="entry name" value="SBP_bac_5"/>
    <property type="match status" value="1"/>
</dbReference>
<accession>A0A8J7RPS8</accession>
<dbReference type="GO" id="GO:1904680">
    <property type="term" value="F:peptide transmembrane transporter activity"/>
    <property type="evidence" value="ECO:0007669"/>
    <property type="project" value="TreeGrafter"/>
</dbReference>
<proteinExistence type="inferred from homology"/>
<dbReference type="Gene3D" id="3.40.190.10">
    <property type="entry name" value="Periplasmic binding protein-like II"/>
    <property type="match status" value="1"/>
</dbReference>
<dbReference type="PANTHER" id="PTHR30290:SF64">
    <property type="entry name" value="ABC TRANSPORTER PERIPLASMIC BINDING PROTEIN"/>
    <property type="match status" value="1"/>
</dbReference>
<comment type="caution">
    <text evidence="6">The sequence shown here is derived from an EMBL/GenBank/DDBJ whole genome shotgun (WGS) entry which is preliminary data.</text>
</comment>
<dbReference type="GO" id="GO:0042884">
    <property type="term" value="P:microcin transport"/>
    <property type="evidence" value="ECO:0007669"/>
    <property type="project" value="TreeGrafter"/>
</dbReference>
<evidence type="ECO:0000256" key="2">
    <source>
        <dbReference type="ARBA" id="ARBA00005695"/>
    </source>
</evidence>
<evidence type="ECO:0000256" key="4">
    <source>
        <dbReference type="SAM" id="SignalP"/>
    </source>
</evidence>
<dbReference type="InterPro" id="IPR000914">
    <property type="entry name" value="SBP_5_dom"/>
</dbReference>
<dbReference type="GO" id="GO:0015833">
    <property type="term" value="P:peptide transport"/>
    <property type="evidence" value="ECO:0007669"/>
    <property type="project" value="TreeGrafter"/>
</dbReference>
<gene>
    <name evidence="6" type="ORF">J5Y06_20050</name>
</gene>
<evidence type="ECO:0000259" key="5">
    <source>
        <dbReference type="Pfam" id="PF00496"/>
    </source>
</evidence>
<evidence type="ECO:0000256" key="1">
    <source>
        <dbReference type="ARBA" id="ARBA00004418"/>
    </source>
</evidence>
<dbReference type="SUPFAM" id="SSF53850">
    <property type="entry name" value="Periplasmic binding protein-like II"/>
    <property type="match status" value="1"/>
</dbReference>
<dbReference type="EMBL" id="JAGIYY010000010">
    <property type="protein sequence ID" value="MBP0440946.1"/>
    <property type="molecule type" value="Genomic_DNA"/>
</dbReference>
<reference evidence="6" key="1">
    <citation type="submission" date="2021-03" db="EMBL/GenBank/DDBJ databases">
        <title>Genome sequencing and assembly of Tianweitania sediminis.</title>
        <authorList>
            <person name="Chhetri G."/>
        </authorList>
    </citation>
    <scope>NUCLEOTIDE SEQUENCE</scope>
    <source>
        <strain evidence="6">Z8</strain>
    </source>
</reference>
<dbReference type="RefSeq" id="WP_209336976.1">
    <property type="nucleotide sequence ID" value="NZ_JAGIYY010000010.1"/>
</dbReference>
<name>A0A8J7RPS8_9HYPH</name>
<evidence type="ECO:0000313" key="7">
    <source>
        <dbReference type="Proteomes" id="UP000666240"/>
    </source>
</evidence>
<evidence type="ECO:0000313" key="6">
    <source>
        <dbReference type="EMBL" id="MBP0440946.1"/>
    </source>
</evidence>
<comment type="subcellular location">
    <subcellularLocation>
        <location evidence="1">Periplasm</location>
    </subcellularLocation>
</comment>
<comment type="similarity">
    <text evidence="2">Belongs to the bacterial solute-binding protein 5 family.</text>
</comment>
<feature type="domain" description="Solute-binding protein family 5" evidence="5">
    <location>
        <begin position="105"/>
        <end position="507"/>
    </location>
</feature>